<dbReference type="PANTHER" id="PTHR42951">
    <property type="entry name" value="METALLO-BETA-LACTAMASE DOMAIN-CONTAINING"/>
    <property type="match status" value="1"/>
</dbReference>
<feature type="region of interest" description="Disordered" evidence="2">
    <location>
        <begin position="71"/>
        <end position="104"/>
    </location>
</feature>
<name>A0ABU9B8P7_9BURK</name>
<evidence type="ECO:0000259" key="3">
    <source>
        <dbReference type="Pfam" id="PF00753"/>
    </source>
</evidence>
<protein>
    <submittedName>
        <fullName evidence="4">Quinoprotein relay system zinc metallohydrolase 1</fullName>
    </submittedName>
</protein>
<organism evidence="4 5">
    <name type="scientific">Pseudaquabacterium rugosum</name>
    <dbReference type="NCBI Taxonomy" id="2984194"/>
    <lineage>
        <taxon>Bacteria</taxon>
        <taxon>Pseudomonadati</taxon>
        <taxon>Pseudomonadota</taxon>
        <taxon>Betaproteobacteria</taxon>
        <taxon>Burkholderiales</taxon>
        <taxon>Sphaerotilaceae</taxon>
        <taxon>Pseudaquabacterium</taxon>
    </lineage>
</organism>
<dbReference type="CDD" id="cd16282">
    <property type="entry name" value="metallo-hydrolase-like_MBL-fold"/>
    <property type="match status" value="1"/>
</dbReference>
<dbReference type="InterPro" id="IPR036866">
    <property type="entry name" value="RibonucZ/Hydroxyglut_hydro"/>
</dbReference>
<reference evidence="4 5" key="1">
    <citation type="submission" date="2024-04" db="EMBL/GenBank/DDBJ databases">
        <title>Novel species of the genus Ideonella isolated from streams.</title>
        <authorList>
            <person name="Lu H."/>
        </authorList>
    </citation>
    <scope>NUCLEOTIDE SEQUENCE [LARGE SCALE GENOMIC DNA]</scope>
    <source>
        <strain evidence="4 5">BYS139W</strain>
    </source>
</reference>
<dbReference type="Pfam" id="PF00753">
    <property type="entry name" value="Lactamase_B"/>
    <property type="match status" value="1"/>
</dbReference>
<dbReference type="PANTHER" id="PTHR42951:SF4">
    <property type="entry name" value="ACYL-COENZYME A THIOESTERASE MBLAC2"/>
    <property type="match status" value="1"/>
</dbReference>
<keyword evidence="5" id="KW-1185">Reference proteome</keyword>
<feature type="compositionally biased region" description="Low complexity" evidence="2">
    <location>
        <begin position="71"/>
        <end position="84"/>
    </location>
</feature>
<dbReference type="InterPro" id="IPR001279">
    <property type="entry name" value="Metallo-B-lactamas"/>
</dbReference>
<dbReference type="SUPFAM" id="SSF56281">
    <property type="entry name" value="Metallo-hydrolase/oxidoreductase"/>
    <property type="match status" value="1"/>
</dbReference>
<feature type="domain" description="Metallo-beta-lactamase" evidence="3">
    <location>
        <begin position="135"/>
        <end position="318"/>
    </location>
</feature>
<evidence type="ECO:0000256" key="2">
    <source>
        <dbReference type="SAM" id="MobiDB-lite"/>
    </source>
</evidence>
<comment type="similarity">
    <text evidence="1">Belongs to the metallo-beta-lactamase superfamily. Class-B beta-lactamase family.</text>
</comment>
<dbReference type="EMBL" id="JBBUTF010000004">
    <property type="protein sequence ID" value="MEK8025425.1"/>
    <property type="molecule type" value="Genomic_DNA"/>
</dbReference>
<dbReference type="InterPro" id="IPR050855">
    <property type="entry name" value="NDM-1-like"/>
</dbReference>
<dbReference type="Gene3D" id="3.60.15.10">
    <property type="entry name" value="Ribonuclease Z/Hydroxyacylglutathione hydrolase-like"/>
    <property type="match status" value="1"/>
</dbReference>
<comment type="caution">
    <text evidence="4">The sequence shown here is derived from an EMBL/GenBank/DDBJ whole genome shotgun (WGS) entry which is preliminary data.</text>
</comment>
<gene>
    <name evidence="4" type="ORF">AACH11_05570</name>
</gene>
<evidence type="ECO:0000313" key="4">
    <source>
        <dbReference type="EMBL" id="MEK8025425.1"/>
    </source>
</evidence>
<sequence>MNPTGPRPLRRGRRLRQRALLAVLATVCAGLFGASVPSGGGQGPQGWDGEGWSPLSARQAMRELGRAMPLPAAQAQTQNQTLLQVARASADGAEPPRPPRPDPARLDYGLQARALAPGVWVVEGRNEDFSRDNGCNIINTGFIATGQGVVVINTGPSRRYGEQLRALIARTVAEPVVQVLHLNQHPDYFLGNQAFADVPQLATVSTRAGMTREAKAYEDNLYRLCGDWMGGTEARLPAQTIGAGPWRVGAREFVLHEYRGHTDSDLVLVDRRSGVAFVGGLVFADRVPTTPHADLPRWIASLQTLQAAPDLRWLVPSHGPVRPGGADLAATADYLRWMDRQFGLWAAAGLEMNEVLRAPVPAEFSRWAAWPTEWTRNVAHLYPRYERAALAATVAR</sequence>
<evidence type="ECO:0000256" key="1">
    <source>
        <dbReference type="ARBA" id="ARBA00005250"/>
    </source>
</evidence>
<dbReference type="InterPro" id="IPR030811">
    <property type="entry name" value="SoxH-rel_PQQ_1"/>
</dbReference>
<accession>A0ABU9B8P7</accession>
<dbReference type="Proteomes" id="UP001368500">
    <property type="component" value="Unassembled WGS sequence"/>
</dbReference>
<dbReference type="RefSeq" id="WP_341373205.1">
    <property type="nucleotide sequence ID" value="NZ_JBBUTF010000004.1"/>
</dbReference>
<evidence type="ECO:0000313" key="5">
    <source>
        <dbReference type="Proteomes" id="UP001368500"/>
    </source>
</evidence>
<dbReference type="NCBIfam" id="TIGR04558">
    <property type="entry name" value="SoxH_rel_PQQ_1"/>
    <property type="match status" value="1"/>
</dbReference>
<proteinExistence type="inferred from homology"/>